<sequence length="224" mass="25460">MEKDYRGGNNLKREELESSKTKKLSSDRRFIEEYLPIEKLGKFATREGKMGQGRISNIHRWWARRRQGLCRSLLFASLIKSTENVGEIKEIIENLAPFKAGNDEALLKRVIAKINKNGDNSSLKFWDPFAGGGTIPLEAGRLGLKVYASDLNPVACLILEATLRFPQKLGMVKLAETQLTKIIKTKKEKLSKSKSILGELIRKWGKWLIDQAKPEVDKLPFTYI</sequence>
<feature type="domain" description="DUF1156" evidence="2">
    <location>
        <begin position="34"/>
        <end position="82"/>
    </location>
</feature>
<evidence type="ECO:0000259" key="2">
    <source>
        <dbReference type="Pfam" id="PF06634"/>
    </source>
</evidence>
<evidence type="ECO:0000313" key="3">
    <source>
        <dbReference type="EMBL" id="KKN44786.1"/>
    </source>
</evidence>
<feature type="region of interest" description="Disordered" evidence="1">
    <location>
        <begin position="1"/>
        <end position="23"/>
    </location>
</feature>
<dbReference type="EMBL" id="LAZR01001429">
    <property type="protein sequence ID" value="KKN44786.1"/>
    <property type="molecule type" value="Genomic_DNA"/>
</dbReference>
<dbReference type="InterPro" id="IPR029063">
    <property type="entry name" value="SAM-dependent_MTases_sf"/>
</dbReference>
<name>A0A0F9T758_9ZZZZ</name>
<evidence type="ECO:0000256" key="1">
    <source>
        <dbReference type="SAM" id="MobiDB-lite"/>
    </source>
</evidence>
<reference evidence="3" key="1">
    <citation type="journal article" date="2015" name="Nature">
        <title>Complex archaea that bridge the gap between prokaryotes and eukaryotes.</title>
        <authorList>
            <person name="Spang A."/>
            <person name="Saw J.H."/>
            <person name="Jorgensen S.L."/>
            <person name="Zaremba-Niedzwiedzka K."/>
            <person name="Martijn J."/>
            <person name="Lind A.E."/>
            <person name="van Eijk R."/>
            <person name="Schleper C."/>
            <person name="Guy L."/>
            <person name="Ettema T.J."/>
        </authorList>
    </citation>
    <scope>NUCLEOTIDE SEQUENCE</scope>
</reference>
<protein>
    <recommendedName>
        <fullName evidence="2">DUF1156 domain-containing protein</fullName>
    </recommendedName>
</protein>
<dbReference type="AlphaFoldDB" id="A0A0F9T758"/>
<dbReference type="SUPFAM" id="SSF53335">
    <property type="entry name" value="S-adenosyl-L-methionine-dependent methyltransferases"/>
    <property type="match status" value="1"/>
</dbReference>
<dbReference type="InterPro" id="IPR009537">
    <property type="entry name" value="DUF1156"/>
</dbReference>
<proteinExistence type="predicted"/>
<dbReference type="Gene3D" id="3.40.50.150">
    <property type="entry name" value="Vaccinia Virus protein VP39"/>
    <property type="match status" value="1"/>
</dbReference>
<accession>A0A0F9T758</accession>
<dbReference type="Pfam" id="PF06634">
    <property type="entry name" value="DUF1156"/>
    <property type="match status" value="1"/>
</dbReference>
<comment type="caution">
    <text evidence="3">The sequence shown here is derived from an EMBL/GenBank/DDBJ whole genome shotgun (WGS) entry which is preliminary data.</text>
</comment>
<organism evidence="3">
    <name type="scientific">marine sediment metagenome</name>
    <dbReference type="NCBI Taxonomy" id="412755"/>
    <lineage>
        <taxon>unclassified sequences</taxon>
        <taxon>metagenomes</taxon>
        <taxon>ecological metagenomes</taxon>
    </lineage>
</organism>
<gene>
    <name evidence="3" type="ORF">LCGC14_0689520</name>
</gene>